<reference evidence="2 3" key="1">
    <citation type="submission" date="2016-11" db="EMBL/GenBank/DDBJ databases">
        <authorList>
            <person name="Jaros S."/>
            <person name="Januszkiewicz K."/>
            <person name="Wedrychowicz H."/>
        </authorList>
    </citation>
    <scope>NUCLEOTIDE SEQUENCE [LARGE SCALE GENOMIC DNA]</scope>
    <source>
        <strain evidence="2 3">DSM 26910</strain>
    </source>
</reference>
<proteinExistence type="predicted"/>
<organism evidence="2 3">
    <name type="scientific">Mariniphaga anaerophila</name>
    <dbReference type="NCBI Taxonomy" id="1484053"/>
    <lineage>
        <taxon>Bacteria</taxon>
        <taxon>Pseudomonadati</taxon>
        <taxon>Bacteroidota</taxon>
        <taxon>Bacteroidia</taxon>
        <taxon>Marinilabiliales</taxon>
        <taxon>Prolixibacteraceae</taxon>
        <taxon>Mariniphaga</taxon>
    </lineage>
</organism>
<dbReference type="Pfam" id="PF10091">
    <property type="entry name" value="Glycoamylase"/>
    <property type="match status" value="1"/>
</dbReference>
<evidence type="ECO:0000259" key="1">
    <source>
        <dbReference type="Pfam" id="PF10091"/>
    </source>
</evidence>
<keyword evidence="3" id="KW-1185">Reference proteome</keyword>
<protein>
    <recommendedName>
        <fullName evidence="1">Glycoamylase-like domain-containing protein</fullName>
    </recommendedName>
</protein>
<dbReference type="STRING" id="1484053.SAMN05444274_108129"/>
<name>A0A1M5E8M1_9BACT</name>
<dbReference type="Proteomes" id="UP000184164">
    <property type="component" value="Unassembled WGS sequence"/>
</dbReference>
<accession>A0A1M5E8M1</accession>
<dbReference type="AlphaFoldDB" id="A0A1M5E8M1"/>
<evidence type="ECO:0000313" key="3">
    <source>
        <dbReference type="Proteomes" id="UP000184164"/>
    </source>
</evidence>
<sequence>MANPEKLNITYVYVGKTTLTTNESNNNISIDELIEIRFNKPVNQASAEDNIRLVDENNQPVETVLSFFSQNSLVKIEHPAFSENSTYRLIISSHLKGEENESFVETIYTFSTLTRPLVLESITIDEKPARESVKLQEISLQPEIKMVFSHPLSLESLKNNIQFKSRGAVLDIQLTAEEENIFVAKPVANLEGFVINNFTISNKLKTADGSLFEGFETNFYTQADLTPKFPAISDDELLTLIQKQTFKYFWDLAHPVSGLARERNNSGETVTIGGSGFGLMTIIVGIERGFITRSEGVDRLKTIVDFLGKADRFHGVWPHWLNGTTGKTRPFGTKDDGGDLVETSFMAAGLLAVRQYLDSSKEDENALIGKINDLWNGIEWDWHTRGGQNVLYWHWSPNYGWDMNMKISGYNEALITYIMAASSETHTIGADVYHQGWARNGAIKNGKSFYGIPLPVGFDYGGPLFFAHYSFLGINPHNLSDQYANYWEQNRNHTLINRAHCVQNPNNFVGYSEECWGLTASDNHNGYLAHSPTNDIGVITPTAAISSIPFTPEESMEAIRFFYYVLGDRLWGEYGFYDAFNVTESWTASSFLAIDQGPIIIMIENHRTGLVWDLLMSAPEVQAGLTKLGFSY</sequence>
<gene>
    <name evidence="2" type="ORF">SAMN05444274_108129</name>
</gene>
<dbReference type="Gene3D" id="1.50.10.140">
    <property type="match status" value="1"/>
</dbReference>
<dbReference type="EMBL" id="FQUM01000008">
    <property type="protein sequence ID" value="SHF75579.1"/>
    <property type="molecule type" value="Genomic_DNA"/>
</dbReference>
<feature type="domain" description="Glycoamylase-like" evidence="1">
    <location>
        <begin position="406"/>
        <end position="618"/>
    </location>
</feature>
<evidence type="ECO:0000313" key="2">
    <source>
        <dbReference type="EMBL" id="SHF75579.1"/>
    </source>
</evidence>
<dbReference type="InterPro" id="IPR019282">
    <property type="entry name" value="Glycoamylase-like_cons_dom"/>
</dbReference>